<dbReference type="Pfam" id="PF14464">
    <property type="entry name" value="Prok-JAB"/>
    <property type="match status" value="1"/>
</dbReference>
<dbReference type="InterPro" id="IPR028090">
    <property type="entry name" value="JAB_dom_prok"/>
</dbReference>
<keyword evidence="2" id="KW-0479">Metal-binding</keyword>
<evidence type="ECO:0000313" key="7">
    <source>
        <dbReference type="EMBL" id="XBH14265.1"/>
    </source>
</evidence>
<dbReference type="PROSITE" id="PS50249">
    <property type="entry name" value="MPN"/>
    <property type="match status" value="1"/>
</dbReference>
<name>A0AAU7DA97_9BACT</name>
<dbReference type="GO" id="GO:0008235">
    <property type="term" value="F:metalloexopeptidase activity"/>
    <property type="evidence" value="ECO:0007669"/>
    <property type="project" value="TreeGrafter"/>
</dbReference>
<gene>
    <name evidence="7" type="ORF">P8936_03630</name>
</gene>
<dbReference type="FunFam" id="3.40.140.10:FF:000085">
    <property type="entry name" value="Mov34/MPN/PAD-1 family protein"/>
    <property type="match status" value="1"/>
</dbReference>
<organism evidence="7">
    <name type="scientific">Edaphobacter paludis</name>
    <dbReference type="NCBI Taxonomy" id="3035702"/>
    <lineage>
        <taxon>Bacteria</taxon>
        <taxon>Pseudomonadati</taxon>
        <taxon>Acidobacteriota</taxon>
        <taxon>Terriglobia</taxon>
        <taxon>Terriglobales</taxon>
        <taxon>Acidobacteriaceae</taxon>
        <taxon>Edaphobacter</taxon>
    </lineage>
</organism>
<dbReference type="EMBL" id="CP121195">
    <property type="protein sequence ID" value="XBH14265.1"/>
    <property type="molecule type" value="Genomic_DNA"/>
</dbReference>
<accession>A0AAU7DA97</accession>
<dbReference type="InterPro" id="IPR000555">
    <property type="entry name" value="JAMM/MPN+_dom"/>
</dbReference>
<dbReference type="SUPFAM" id="SSF102712">
    <property type="entry name" value="JAB1/MPN domain"/>
    <property type="match status" value="1"/>
</dbReference>
<dbReference type="PANTHER" id="PTHR34858:SF1">
    <property type="entry name" value="CYSO-CYSTEINE PEPTIDASE"/>
    <property type="match status" value="1"/>
</dbReference>
<keyword evidence="4" id="KW-0862">Zinc</keyword>
<dbReference type="GO" id="GO:0008270">
    <property type="term" value="F:zinc ion binding"/>
    <property type="evidence" value="ECO:0007669"/>
    <property type="project" value="TreeGrafter"/>
</dbReference>
<reference evidence="7" key="1">
    <citation type="submission" date="2023-03" db="EMBL/GenBank/DDBJ databases">
        <title>Edaphobacter sp.</title>
        <authorList>
            <person name="Huber K.J."/>
            <person name="Papendorf J."/>
            <person name="Pilke C."/>
            <person name="Bunk B."/>
            <person name="Sproeer C."/>
            <person name="Pester M."/>
        </authorList>
    </citation>
    <scope>NUCLEOTIDE SEQUENCE</scope>
    <source>
        <strain evidence="7">DSM 109920</strain>
    </source>
</reference>
<dbReference type="AlphaFoldDB" id="A0AAU7DA97"/>
<keyword evidence="3" id="KW-0378">Hydrolase</keyword>
<dbReference type="GO" id="GO:0006508">
    <property type="term" value="P:proteolysis"/>
    <property type="evidence" value="ECO:0007669"/>
    <property type="project" value="UniProtKB-KW"/>
</dbReference>
<protein>
    <submittedName>
        <fullName evidence="7">M67 family metallopeptidase</fullName>
    </submittedName>
</protein>
<dbReference type="CDD" id="cd08070">
    <property type="entry name" value="MPN_like"/>
    <property type="match status" value="1"/>
</dbReference>
<dbReference type="RefSeq" id="WP_348269959.1">
    <property type="nucleotide sequence ID" value="NZ_CP121195.1"/>
</dbReference>
<feature type="domain" description="MPN" evidence="6">
    <location>
        <begin position="2"/>
        <end position="141"/>
    </location>
</feature>
<dbReference type="InterPro" id="IPR051929">
    <property type="entry name" value="VirAsm_ModProt"/>
</dbReference>
<evidence type="ECO:0000256" key="2">
    <source>
        <dbReference type="ARBA" id="ARBA00022723"/>
    </source>
</evidence>
<proteinExistence type="predicted"/>
<evidence type="ECO:0000259" key="6">
    <source>
        <dbReference type="PROSITE" id="PS50249"/>
    </source>
</evidence>
<dbReference type="Gene3D" id="3.40.140.10">
    <property type="entry name" value="Cytidine Deaminase, domain 2"/>
    <property type="match status" value="1"/>
</dbReference>
<dbReference type="InterPro" id="IPR037518">
    <property type="entry name" value="MPN"/>
</dbReference>
<keyword evidence="5" id="KW-0482">Metalloprotease</keyword>
<evidence type="ECO:0000256" key="1">
    <source>
        <dbReference type="ARBA" id="ARBA00022670"/>
    </source>
</evidence>
<dbReference type="SMART" id="SM00232">
    <property type="entry name" value="JAB_MPN"/>
    <property type="match status" value="1"/>
</dbReference>
<evidence type="ECO:0000256" key="4">
    <source>
        <dbReference type="ARBA" id="ARBA00022833"/>
    </source>
</evidence>
<dbReference type="PANTHER" id="PTHR34858">
    <property type="entry name" value="CYSO-CYSTEINE PEPTIDASE"/>
    <property type="match status" value="1"/>
</dbReference>
<evidence type="ECO:0000256" key="5">
    <source>
        <dbReference type="ARBA" id="ARBA00023049"/>
    </source>
</evidence>
<evidence type="ECO:0000256" key="3">
    <source>
        <dbReference type="ARBA" id="ARBA00022801"/>
    </source>
</evidence>
<sequence length="157" mass="17407">MLQISYADYEALRAHGEETYPHECCGVMLGKNEPGVGNRVHQLVRAGNTRTDSAHNRYNIAPQELVKIQRQARGLGLDIVGFYHSHPDHPAQWSPTDFAEAHWLGCSYIITSVDNGKAALTNSFLLTGTTEEDKKFEDEAIEIEIAEAQANNQKGQA</sequence>
<keyword evidence="1" id="KW-0645">Protease</keyword>